<dbReference type="STRING" id="912594.AWC12_01005"/>
<keyword evidence="1" id="KW-0812">Transmembrane</keyword>
<proteinExistence type="predicted"/>
<dbReference type="AlphaFoldDB" id="A0A178LXZ9"/>
<feature type="transmembrane region" description="Helical" evidence="1">
    <location>
        <begin position="55"/>
        <end position="79"/>
    </location>
</feature>
<dbReference type="Proteomes" id="UP000078396">
    <property type="component" value="Unassembled WGS sequence"/>
</dbReference>
<comment type="caution">
    <text evidence="2">The sequence shown here is derived from an EMBL/GenBank/DDBJ whole genome shotgun (WGS) entry which is preliminary data.</text>
</comment>
<dbReference type="EMBL" id="LWCS01000018">
    <property type="protein sequence ID" value="OAN39312.1"/>
    <property type="molecule type" value="Genomic_DNA"/>
</dbReference>
<organism evidence="2 3">
    <name type="scientific">Mycolicibacterium iranicum</name>
    <name type="common">Mycobacterium iranicum</name>
    <dbReference type="NCBI Taxonomy" id="912594"/>
    <lineage>
        <taxon>Bacteria</taxon>
        <taxon>Bacillati</taxon>
        <taxon>Actinomycetota</taxon>
        <taxon>Actinomycetes</taxon>
        <taxon>Mycobacteriales</taxon>
        <taxon>Mycobacteriaceae</taxon>
        <taxon>Mycolicibacterium</taxon>
    </lineage>
</organism>
<feature type="transmembrane region" description="Helical" evidence="1">
    <location>
        <begin position="26"/>
        <end position="49"/>
    </location>
</feature>
<keyword evidence="1" id="KW-1133">Transmembrane helix</keyword>
<evidence type="ECO:0000256" key="1">
    <source>
        <dbReference type="SAM" id="Phobius"/>
    </source>
</evidence>
<keyword evidence="1" id="KW-0472">Membrane</keyword>
<evidence type="ECO:0000313" key="3">
    <source>
        <dbReference type="Proteomes" id="UP000078396"/>
    </source>
</evidence>
<feature type="transmembrane region" description="Helical" evidence="1">
    <location>
        <begin position="226"/>
        <end position="250"/>
    </location>
</feature>
<feature type="transmembrane region" description="Helical" evidence="1">
    <location>
        <begin position="139"/>
        <end position="161"/>
    </location>
</feature>
<name>A0A178LXZ9_MYCIR</name>
<evidence type="ECO:0000313" key="2">
    <source>
        <dbReference type="EMBL" id="OAN39312.1"/>
    </source>
</evidence>
<dbReference type="eggNOG" id="COG1277">
    <property type="taxonomic scope" value="Bacteria"/>
</dbReference>
<accession>A0A178LXZ9</accession>
<feature type="transmembrane region" description="Helical" evidence="1">
    <location>
        <begin position="100"/>
        <end position="127"/>
    </location>
</feature>
<reference evidence="2 3" key="1">
    <citation type="submission" date="2016-04" db="EMBL/GenBank/DDBJ databases">
        <title>Draft Genome Sequences of Staphylococcus capitis Strain H36, S. capitis Strain H65, S. cohnii Strain H62, S. hominis Strain H69, Mycobacterium iranicum Strain H39, Plantibacter sp. Strain H53, Pseudomonas oryzihabitans Strain H72, and Microbacterium sp. Strain H83, isolated from residential settings.</title>
        <authorList>
            <person name="Lymperopoulou D."/>
            <person name="Adams R.I."/>
            <person name="Lindow S."/>
            <person name="Coil D.A."/>
            <person name="Jospin G."/>
            <person name="Eisen J.A."/>
        </authorList>
    </citation>
    <scope>NUCLEOTIDE SEQUENCE [LARGE SCALE GENOMIC DNA]</scope>
    <source>
        <strain evidence="2 3">H39</strain>
    </source>
</reference>
<sequence>MPGQVAVIGPVLNAERIKLTTLRSPLWSAGAAATLSLGLAALQASVAYGYERMTVASACLGVAVFGVPVLMIVAAMTVTSEYRSGLIATTFMATPHRTSVVCAKALVAAVFSAGSAVVMVFGSVMVARLVAEPGVADGMTVAATVSFSAGLALYAALAAVLGVGVAVLLRHTAGAVTVLLLWPLLVEPLLGNLPGRGWEIGPYLPFANVFRFLDVQWLFPEYAMHWGAWGSLGYFTGIVGVIFVAALVTVNRRDA</sequence>
<protein>
    <submittedName>
        <fullName evidence="2">ABC transporter permease</fullName>
    </submittedName>
</protein>
<gene>
    <name evidence="2" type="ORF">A4X20_18385</name>
</gene>